<reference evidence="4 5" key="1">
    <citation type="submission" date="2019-07" db="EMBL/GenBank/DDBJ databases">
        <title>De Novo Assembly of kiwifruit Actinidia rufa.</title>
        <authorList>
            <person name="Sugita-Konishi S."/>
            <person name="Sato K."/>
            <person name="Mori E."/>
            <person name="Abe Y."/>
            <person name="Kisaki G."/>
            <person name="Hamano K."/>
            <person name="Suezawa K."/>
            <person name="Otani M."/>
            <person name="Fukuda T."/>
            <person name="Manabe T."/>
            <person name="Gomi K."/>
            <person name="Tabuchi M."/>
            <person name="Akimitsu K."/>
            <person name="Kataoka I."/>
        </authorList>
    </citation>
    <scope>NUCLEOTIDE SEQUENCE [LARGE SCALE GENOMIC DNA]</scope>
    <source>
        <strain evidence="5">cv. Fuchu</strain>
    </source>
</reference>
<dbReference type="InterPro" id="IPR005202">
    <property type="entry name" value="TF_GRAS"/>
</dbReference>
<keyword evidence="2" id="KW-0804">Transcription</keyword>
<protein>
    <recommendedName>
        <fullName evidence="6">GRAS family transcription factor</fullName>
    </recommendedName>
</protein>
<evidence type="ECO:0000256" key="3">
    <source>
        <dbReference type="PROSITE-ProRule" id="PRU01191"/>
    </source>
</evidence>
<evidence type="ECO:0000313" key="5">
    <source>
        <dbReference type="Proteomes" id="UP000585474"/>
    </source>
</evidence>
<dbReference type="PANTHER" id="PTHR31636">
    <property type="entry name" value="OSJNBA0084A10.13 PROTEIN-RELATED"/>
    <property type="match status" value="1"/>
</dbReference>
<name>A0A7J0ECA0_9ERIC</name>
<evidence type="ECO:0000256" key="2">
    <source>
        <dbReference type="ARBA" id="ARBA00023163"/>
    </source>
</evidence>
<comment type="caution">
    <text evidence="3">Lacks conserved residue(s) required for the propagation of feature annotation.</text>
</comment>
<dbReference type="AlphaFoldDB" id="A0A7J0ECA0"/>
<feature type="short sequence motif" description="VHIID" evidence="3">
    <location>
        <begin position="249"/>
        <end position="253"/>
    </location>
</feature>
<feature type="region of interest" description="SAW" evidence="3">
    <location>
        <begin position="327"/>
        <end position="402"/>
    </location>
</feature>
<gene>
    <name evidence="4" type="ORF">Acr_03g0005800</name>
</gene>
<dbReference type="PROSITE" id="PS50985">
    <property type="entry name" value="GRAS"/>
    <property type="match status" value="1"/>
</dbReference>
<comment type="similarity">
    <text evidence="3">Belongs to the GRAS family.</text>
</comment>
<keyword evidence="5" id="KW-1185">Reference proteome</keyword>
<evidence type="ECO:0000256" key="1">
    <source>
        <dbReference type="ARBA" id="ARBA00023015"/>
    </source>
</evidence>
<proteinExistence type="inferred from homology"/>
<evidence type="ECO:0008006" key="6">
    <source>
        <dbReference type="Google" id="ProtNLM"/>
    </source>
</evidence>
<dbReference type="Pfam" id="PF03514">
    <property type="entry name" value="GRAS"/>
    <property type="match status" value="1"/>
</dbReference>
<dbReference type="OrthoDB" id="1935022at2759"/>
<keyword evidence="1" id="KW-0805">Transcription regulation</keyword>
<comment type="caution">
    <text evidence="4">The sequence shown here is derived from an EMBL/GenBank/DDBJ whole genome shotgun (WGS) entry which is preliminary data.</text>
</comment>
<sequence length="534" mass="60573">MQPDFLQYSSWPSFSNRNSSLDEFDDYGLFMDSTVDHYEFSPSFTVSDDSDNSIISIFPSTSPDQFMKLPILAETDFSIALDDFVIEAMSEPLEESEKSCPSQWLSMDGEDGWSLSSPVNSSDKSMDMSLIHASLTLPTEELELGNELRLVYLVKAYGEAVDTEQRELAKVIAERIRERVSPVGGVMERLLCYLFQPLDKQACYLKQESGKDFRVAFKAFYEIFPYGKFAHFAANLEILKALPRDVEVIHIIDFDMGAGIQWSSMIEAIGGQQREIKLTSIKWSEGDYNCDPTRWRFEETKRWLCDHARTFGLKLTVDSMELHDLVSKIKKMKKNGGRRKWLAFNCMVGLPHMGMVRSRKDVLEFLGVAKELLAYTAILGCNNTGIITLGDGDTWAESNSYSSFGSFLDGHLVHCQALLESMEWTFPIRLGEARTALECLFVAPLVSSIARIRKQEETKCFDVQSGFGLEGWQVCKESLVEAKEMVRAGENLYELKIEGENNNFMVLKMGRNSIGESIMLEKLIKKSNGTRQRK</sequence>
<dbReference type="EMBL" id="BJWL01000003">
    <property type="protein sequence ID" value="GFY83806.1"/>
    <property type="molecule type" value="Genomic_DNA"/>
</dbReference>
<accession>A0A7J0ECA0</accession>
<dbReference type="Proteomes" id="UP000585474">
    <property type="component" value="Unassembled WGS sequence"/>
</dbReference>
<evidence type="ECO:0000313" key="4">
    <source>
        <dbReference type="EMBL" id="GFY83806.1"/>
    </source>
</evidence>
<organism evidence="4 5">
    <name type="scientific">Actinidia rufa</name>
    <dbReference type="NCBI Taxonomy" id="165716"/>
    <lineage>
        <taxon>Eukaryota</taxon>
        <taxon>Viridiplantae</taxon>
        <taxon>Streptophyta</taxon>
        <taxon>Embryophyta</taxon>
        <taxon>Tracheophyta</taxon>
        <taxon>Spermatophyta</taxon>
        <taxon>Magnoliopsida</taxon>
        <taxon>eudicotyledons</taxon>
        <taxon>Gunneridae</taxon>
        <taxon>Pentapetalae</taxon>
        <taxon>asterids</taxon>
        <taxon>Ericales</taxon>
        <taxon>Actinidiaceae</taxon>
        <taxon>Actinidia</taxon>
    </lineage>
</organism>